<gene>
    <name evidence="3" type="ORF">SAMN04490355_101524</name>
</gene>
<dbReference type="PANTHER" id="PTHR37533:SF2">
    <property type="entry name" value="FLAGELLAR HOOK-LENGTH CONTROL PROTEIN"/>
    <property type="match status" value="1"/>
</dbReference>
<dbReference type="InterPro" id="IPR021136">
    <property type="entry name" value="Flagellar_hook_control-like_C"/>
</dbReference>
<keyword evidence="4" id="KW-1185">Reference proteome</keyword>
<evidence type="ECO:0000259" key="2">
    <source>
        <dbReference type="Pfam" id="PF02120"/>
    </source>
</evidence>
<dbReference type="STRING" id="1123291.SAMN04490355_101524"/>
<dbReference type="Proteomes" id="UP000199520">
    <property type="component" value="Unassembled WGS sequence"/>
</dbReference>
<evidence type="ECO:0000313" key="4">
    <source>
        <dbReference type="Proteomes" id="UP000199520"/>
    </source>
</evidence>
<keyword evidence="3" id="KW-0966">Cell projection</keyword>
<sequence length="461" mass="49619">MAVTTTANPIEIKPSATSQVSTNKKNNSSSSSKSGADFGKVLNNQSDKTEQKIANDNNDSAVVQLLSEMMGLNAQMNVVLAPTQSDVNFTEELPVNNTEGQTVNTSSNQLAELIGKPTIRLDVATGMNSSQAQLAALLKKETDANVAVDNNNANQFTLQLRELLQNKQSAEQAKVSDQSSNKVSATTNSALLEAVPSFVLVNNNGIGKTNNVSQFNNKMTAQNKAGIAAVDIASLVDSVDVKPLTTSSLAMNNVTQLENVCEESTMLLGSNEQLSVESPLPNQTTNTSDTFAGALNQQIIKNESQVTVSNGKQVIQQPVKDSYHVASQIVDQARLISGQKNTEMIIQLKPEHLGELTLKVTVESGVVSASFHSNNNEVRNIIEASLPQLKQELSNQGLKIDNVDVYAGLGDFFSNGQHENRQRPEVKVQNKKIEEDFLDALDDSTSVVESNLEGTGVDYRI</sequence>
<feature type="domain" description="Flagellar hook-length control protein-like C-terminal" evidence="2">
    <location>
        <begin position="336"/>
        <end position="408"/>
    </location>
</feature>
<dbReference type="InterPro" id="IPR052563">
    <property type="entry name" value="FliK"/>
</dbReference>
<evidence type="ECO:0000313" key="3">
    <source>
        <dbReference type="EMBL" id="SFL72162.1"/>
    </source>
</evidence>
<protein>
    <submittedName>
        <fullName evidence="3">Flagellar hook-length control protein FliK</fullName>
    </submittedName>
</protein>
<proteinExistence type="predicted"/>
<accession>A0A1I4K059</accession>
<organism evidence="3 4">
    <name type="scientific">Pelosinus propionicus DSM 13327</name>
    <dbReference type="NCBI Taxonomy" id="1123291"/>
    <lineage>
        <taxon>Bacteria</taxon>
        <taxon>Bacillati</taxon>
        <taxon>Bacillota</taxon>
        <taxon>Negativicutes</taxon>
        <taxon>Selenomonadales</taxon>
        <taxon>Sporomusaceae</taxon>
        <taxon>Pelosinus</taxon>
    </lineage>
</organism>
<keyword evidence="3" id="KW-0969">Cilium</keyword>
<dbReference type="RefSeq" id="WP_090936007.1">
    <property type="nucleotide sequence ID" value="NZ_FOTS01000015.1"/>
</dbReference>
<dbReference type="EMBL" id="FOTS01000015">
    <property type="protein sequence ID" value="SFL72162.1"/>
    <property type="molecule type" value="Genomic_DNA"/>
</dbReference>
<dbReference type="Pfam" id="PF02120">
    <property type="entry name" value="Flg_hook"/>
    <property type="match status" value="1"/>
</dbReference>
<reference evidence="4" key="1">
    <citation type="submission" date="2016-10" db="EMBL/GenBank/DDBJ databases">
        <authorList>
            <person name="Varghese N."/>
            <person name="Submissions S."/>
        </authorList>
    </citation>
    <scope>NUCLEOTIDE SEQUENCE [LARGE SCALE GENOMIC DNA]</scope>
    <source>
        <strain evidence="4">DSM 13327</strain>
    </source>
</reference>
<feature type="region of interest" description="Disordered" evidence="1">
    <location>
        <begin position="1"/>
        <end position="41"/>
    </location>
</feature>
<dbReference type="AlphaFoldDB" id="A0A1I4K059"/>
<dbReference type="Gene3D" id="3.30.750.140">
    <property type="match status" value="1"/>
</dbReference>
<evidence type="ECO:0000256" key="1">
    <source>
        <dbReference type="SAM" id="MobiDB-lite"/>
    </source>
</evidence>
<feature type="compositionally biased region" description="Low complexity" evidence="1">
    <location>
        <begin position="23"/>
        <end position="34"/>
    </location>
</feature>
<keyword evidence="3" id="KW-0282">Flagellum</keyword>
<dbReference type="OrthoDB" id="1676929at2"/>
<name>A0A1I4K059_9FIRM</name>
<dbReference type="CDD" id="cd17470">
    <property type="entry name" value="T3SS_Flik_C"/>
    <property type="match status" value="1"/>
</dbReference>
<dbReference type="InterPro" id="IPR038610">
    <property type="entry name" value="FliK-like_C_sf"/>
</dbReference>
<dbReference type="PANTHER" id="PTHR37533">
    <property type="entry name" value="FLAGELLAR HOOK-LENGTH CONTROL PROTEIN"/>
    <property type="match status" value="1"/>
</dbReference>